<gene>
    <name evidence="2" type="ORF">LQ564_05655</name>
</gene>
<keyword evidence="1" id="KW-0175">Coiled coil</keyword>
<evidence type="ECO:0000256" key="1">
    <source>
        <dbReference type="SAM" id="Coils"/>
    </source>
</evidence>
<reference evidence="2" key="1">
    <citation type="submission" date="2021-11" db="EMBL/GenBank/DDBJ databases">
        <title>The complete genome of Massilia sp sp. G4R7.</title>
        <authorList>
            <person name="Liu L."/>
            <person name="Yue J."/>
            <person name="Yuan J."/>
            <person name="Yang F."/>
            <person name="Li L."/>
        </authorList>
    </citation>
    <scope>NUCLEOTIDE SEQUENCE</scope>
    <source>
        <strain evidence="2">G4R7</strain>
    </source>
</reference>
<dbReference type="RefSeq" id="WP_231057095.1">
    <property type="nucleotide sequence ID" value="NZ_JAJNOC010000001.1"/>
</dbReference>
<comment type="caution">
    <text evidence="2">The sequence shown here is derived from an EMBL/GenBank/DDBJ whole genome shotgun (WGS) entry which is preliminary data.</text>
</comment>
<feature type="coiled-coil region" evidence="1">
    <location>
        <begin position="16"/>
        <end position="46"/>
    </location>
</feature>
<evidence type="ECO:0000313" key="2">
    <source>
        <dbReference type="EMBL" id="MCD2515798.1"/>
    </source>
</evidence>
<sequence length="64" mass="7470">MTASEFATASRRQRLNAEAQRDCRILESAILESEQAEQRMRAAMIESVQQDLLILRKRYRRLGC</sequence>
<accession>A0ABS8Q228</accession>
<protein>
    <submittedName>
        <fullName evidence="2">Uncharacterized protein</fullName>
    </submittedName>
</protein>
<name>A0ABS8Q228_9BURK</name>
<dbReference type="Proteomes" id="UP001179361">
    <property type="component" value="Unassembled WGS sequence"/>
</dbReference>
<organism evidence="2 3">
    <name type="scientific">Massilia phyllostachyos</name>
    <dbReference type="NCBI Taxonomy" id="2898585"/>
    <lineage>
        <taxon>Bacteria</taxon>
        <taxon>Pseudomonadati</taxon>
        <taxon>Pseudomonadota</taxon>
        <taxon>Betaproteobacteria</taxon>
        <taxon>Burkholderiales</taxon>
        <taxon>Oxalobacteraceae</taxon>
        <taxon>Telluria group</taxon>
        <taxon>Massilia</taxon>
    </lineage>
</organism>
<evidence type="ECO:0000313" key="3">
    <source>
        <dbReference type="Proteomes" id="UP001179361"/>
    </source>
</evidence>
<keyword evidence="3" id="KW-1185">Reference proteome</keyword>
<dbReference type="EMBL" id="JAJNOC010000001">
    <property type="protein sequence ID" value="MCD2515798.1"/>
    <property type="molecule type" value="Genomic_DNA"/>
</dbReference>
<proteinExistence type="predicted"/>